<dbReference type="SMART" id="SM00079">
    <property type="entry name" value="PBPe"/>
    <property type="match status" value="1"/>
</dbReference>
<keyword evidence="5" id="KW-1185">Reference proteome</keyword>
<name>A0A3D9ZNG1_9ACTN</name>
<evidence type="ECO:0000259" key="2">
    <source>
        <dbReference type="SMART" id="SM00062"/>
    </source>
</evidence>
<sequence length="315" mass="33314">MGRMSKFPTSVIGNSMDVHRSISKLSHMSRRATPLVVAVAAALITTLAACAPEETPAAAPSGSAGPSCTKDSLQTETAGKLTIATDDPGYEPWVVDNKPESGEGFESAVAYAVAEQLGYAKTDVAWTRVTFNNAIAPGPKAFDFDINQFSVTPERQQAVDFSSPYYLVRQTVISLKSSKIANAKSIADLRAAKLGAQVGTTSYQAVNELIKPSTQPQVYNTNEDAKKALENGQIDGLVVDLPTAFYMTGAELTDGKIVGQLPQVGTPETFGLLLDKGSPLTNCVSQAVDKLRDGGQLAELEKKWLADTAGAPELS</sequence>
<dbReference type="AlphaFoldDB" id="A0A3D9ZNG1"/>
<dbReference type="Gene3D" id="3.40.190.10">
    <property type="entry name" value="Periplasmic binding protein-like II"/>
    <property type="match status" value="2"/>
</dbReference>
<dbReference type="GO" id="GO:0016020">
    <property type="term" value="C:membrane"/>
    <property type="evidence" value="ECO:0007669"/>
    <property type="project" value="InterPro"/>
</dbReference>
<evidence type="ECO:0000313" key="5">
    <source>
        <dbReference type="Proteomes" id="UP000256913"/>
    </source>
</evidence>
<evidence type="ECO:0000259" key="3">
    <source>
        <dbReference type="SMART" id="SM00079"/>
    </source>
</evidence>
<dbReference type="GO" id="GO:0015276">
    <property type="term" value="F:ligand-gated monoatomic ion channel activity"/>
    <property type="evidence" value="ECO:0007669"/>
    <property type="project" value="InterPro"/>
</dbReference>
<evidence type="ECO:0000313" key="4">
    <source>
        <dbReference type="EMBL" id="REF98795.1"/>
    </source>
</evidence>
<proteinExistence type="predicted"/>
<gene>
    <name evidence="4" type="ORF">DFJ67_4815</name>
</gene>
<organism evidence="4 5">
    <name type="scientific">Asanoa ferruginea</name>
    <dbReference type="NCBI Taxonomy" id="53367"/>
    <lineage>
        <taxon>Bacteria</taxon>
        <taxon>Bacillati</taxon>
        <taxon>Actinomycetota</taxon>
        <taxon>Actinomycetes</taxon>
        <taxon>Micromonosporales</taxon>
        <taxon>Micromonosporaceae</taxon>
        <taxon>Asanoa</taxon>
    </lineage>
</organism>
<feature type="domain" description="Solute-binding protein family 3/N-terminal" evidence="2">
    <location>
        <begin position="80"/>
        <end position="307"/>
    </location>
</feature>
<dbReference type="PANTHER" id="PTHR35936:SF17">
    <property type="entry name" value="ARGININE-BINDING EXTRACELLULAR PROTEIN ARTP"/>
    <property type="match status" value="1"/>
</dbReference>
<dbReference type="SUPFAM" id="SSF53850">
    <property type="entry name" value="Periplasmic binding protein-like II"/>
    <property type="match status" value="1"/>
</dbReference>
<accession>A0A3D9ZNG1</accession>
<dbReference type="SMART" id="SM00062">
    <property type="entry name" value="PBPb"/>
    <property type="match status" value="1"/>
</dbReference>
<dbReference type="PANTHER" id="PTHR35936">
    <property type="entry name" value="MEMBRANE-BOUND LYTIC MUREIN TRANSGLYCOSYLASE F"/>
    <property type="match status" value="1"/>
</dbReference>
<keyword evidence="1" id="KW-0732">Signal</keyword>
<dbReference type="CDD" id="cd13530">
    <property type="entry name" value="PBP2_peptides_like"/>
    <property type="match status" value="1"/>
</dbReference>
<reference evidence="4 5" key="1">
    <citation type="submission" date="2018-08" db="EMBL/GenBank/DDBJ databases">
        <title>Sequencing the genomes of 1000 actinobacteria strains.</title>
        <authorList>
            <person name="Klenk H.-P."/>
        </authorList>
    </citation>
    <scope>NUCLEOTIDE SEQUENCE [LARGE SCALE GENOMIC DNA]</scope>
    <source>
        <strain evidence="4 5">DSM 44099</strain>
    </source>
</reference>
<comment type="caution">
    <text evidence="4">The sequence shown here is derived from an EMBL/GenBank/DDBJ whole genome shotgun (WGS) entry which is preliminary data.</text>
</comment>
<dbReference type="InterPro" id="IPR001638">
    <property type="entry name" value="Solute-binding_3/MltF_N"/>
</dbReference>
<feature type="domain" description="Ionotropic glutamate receptor C-terminal" evidence="3">
    <location>
        <begin position="80"/>
        <end position="307"/>
    </location>
</feature>
<dbReference type="EMBL" id="QUMQ01000001">
    <property type="protein sequence ID" value="REF98795.1"/>
    <property type="molecule type" value="Genomic_DNA"/>
</dbReference>
<evidence type="ECO:0000256" key="1">
    <source>
        <dbReference type="ARBA" id="ARBA00022729"/>
    </source>
</evidence>
<dbReference type="InterPro" id="IPR001320">
    <property type="entry name" value="Iontro_rcpt_C"/>
</dbReference>
<dbReference type="Proteomes" id="UP000256913">
    <property type="component" value="Unassembled WGS sequence"/>
</dbReference>
<dbReference type="Pfam" id="PF00497">
    <property type="entry name" value="SBP_bac_3"/>
    <property type="match status" value="1"/>
</dbReference>
<protein>
    <submittedName>
        <fullName evidence="4">Amino acid ABC transporter substrate-binding protein (PAAT family)</fullName>
    </submittedName>
</protein>